<evidence type="ECO:0000313" key="2">
    <source>
        <dbReference type="EMBL" id="APD18156.1"/>
    </source>
</evidence>
<protein>
    <submittedName>
        <fullName evidence="2">Thermosome-like protein</fullName>
    </submittedName>
</protein>
<name>A0A219XD09_9CAUD</name>
<dbReference type="EMBL" id="KY065149">
    <property type="protein sequence ID" value="APD18156.1"/>
    <property type="molecule type" value="Genomic_DNA"/>
</dbReference>
<evidence type="ECO:0000313" key="3">
    <source>
        <dbReference type="Proteomes" id="UP000225149"/>
    </source>
</evidence>
<reference evidence="2 3" key="1">
    <citation type="journal article" date="2017" name="PLoS ONE">
        <title>Environmental bacteriophages active on biofilms and planktonic forms of toxigenic Vibrio cholerae: Potential relevance in cholera epidemiology.</title>
        <authorList>
            <person name="Naser I.B."/>
            <person name="Hoque M.M."/>
            <person name="Abdullah A."/>
            <person name="Bari S.M.N."/>
            <person name="Ghosh A.N."/>
            <person name="Faruque S.M."/>
        </authorList>
    </citation>
    <scope>NUCLEOTIDE SEQUENCE [LARGE SCALE GENOMIC DNA]</scope>
</reference>
<dbReference type="RefSeq" id="YP_009784182.1">
    <property type="nucleotide sequence ID" value="NC_047741.1"/>
</dbReference>
<accession>A0A219XD09</accession>
<proteinExistence type="predicted"/>
<dbReference type="GeneID" id="54974177"/>
<dbReference type="Proteomes" id="UP000225149">
    <property type="component" value="Segment"/>
</dbReference>
<keyword evidence="3" id="KW-1185">Reference proteome</keyword>
<dbReference type="KEGG" id="vg:54974177"/>
<feature type="region of interest" description="Disordered" evidence="1">
    <location>
        <begin position="691"/>
        <end position="727"/>
    </location>
</feature>
<sequence length="727" mass="79947">MGMTAKESAQSGLTFLAKKAKTAASFAMRGSTKNVLDDNAIAARSTDAINNVIQQVNNTYQKNAAVEAEMRQGSLEAVNAVDNANKRSKFMKFLFGEDAGYSTAVGIATKNNAQNMYLQELNDVDNFVHLTPEEYSQHMNDKRVAEINELYKDDPEATKIAMTQWAAKSANLAAAHTAKHMVWAQEQTHQEGVRDALGIIDESSILMDASNTPELVSKGAQELSKLFAGDYRYVAPDGSVATPEASKAIQVTAISEALANGNMFVMKGLPEGFENTLSTTQRNKLVQAKQQYDNKIAQNGELIVEKGLLSLEMGSVQGMMQAITELNEQKIQLSGSTSSLEKWNEDKRRLLSSLNSLKDKLAKEGAEDSLANQYYRKREQGDAGGSGALWTKKRQDAADDMVVMNAATMIARDTGEAEPQSLEEAIDKVLVDKAAMTVVAGRVSRFKSVSPRFAEAIKQAVLNLPTDENGMVTPEGRAVLDNVQTLYRNGAAEVRDAIGEDASAMIEITMANRNSPWKEIEHKRNEYVKNRGVELTKADLGIPPDKTMRDYVKGIVGQENLDVGAAIHYEKALKTGFRIYNGDLQAAKNYVKQQMEYNNEQWRGNLVVNSKLSNVNVPEVLNHLEDTGLAQAIIATRLPYQDESNPVNGFSKLKDVQVEVAAANGDVIISSSQFSFPIVINSIELQEISKKAKQNKDVQQANEETAFRETMKQRASQSPYWMGNRGE</sequence>
<organism evidence="2 3">
    <name type="scientific">Vibrio phage JSF7</name>
    <dbReference type="NCBI Taxonomy" id="1292086"/>
    <lineage>
        <taxon>Viruses</taxon>
        <taxon>Duplodnaviria</taxon>
        <taxon>Heunggongvirae</taxon>
        <taxon>Uroviricota</taxon>
        <taxon>Caudoviricetes</taxon>
        <taxon>Autographivirales</taxon>
        <taxon>Tawavirus</taxon>
        <taxon>Tawavirus JSF7</taxon>
    </lineage>
</organism>
<evidence type="ECO:0000256" key="1">
    <source>
        <dbReference type="SAM" id="MobiDB-lite"/>
    </source>
</evidence>